<keyword evidence="5" id="KW-1185">Reference proteome</keyword>
<protein>
    <recommendedName>
        <fullName evidence="3">SCP domain-containing protein</fullName>
    </recommendedName>
</protein>
<evidence type="ECO:0000256" key="2">
    <source>
        <dbReference type="SAM" id="Phobius"/>
    </source>
</evidence>
<dbReference type="InterPro" id="IPR035940">
    <property type="entry name" value="CAP_sf"/>
</dbReference>
<sequence length="335" mass="34973">MECPKCGSQVWSSADECHECGAALGEGVPTDSADPEGSTQTDLKATADDPDRDDPNDTTDRPAVQTDATDRQPDDSGGSTGTGRSVALGVVAVAVLVVVVGALAAPTLLDSLGQEPAEQAAVDAPNTPTPAPAAAAVTDTATPTDVIEPASTPTATPRPTPTPGPSTPTPEPSTPTDGPIPLNESALEAAVESEINDHRRTRGIEAVQTSGSTVETIRSMARNHTRQLRADGRAWSIPTEYNIVGLYRAHDLYQACAFKGDGEYVIRADDGDLMTVQRVEVTGSDESRLADGIVDAWANSEWHSAKLAYRNAERAGVGVTYDSDKDVAYVAMSMC</sequence>
<feature type="compositionally biased region" description="Pro residues" evidence="1">
    <location>
        <begin position="156"/>
        <end position="173"/>
    </location>
</feature>
<dbReference type="EMBL" id="AOIU01000047">
    <property type="protein sequence ID" value="ELZ20210.1"/>
    <property type="molecule type" value="Genomic_DNA"/>
</dbReference>
<comment type="caution">
    <text evidence="4">The sequence shown here is derived from an EMBL/GenBank/DDBJ whole genome shotgun (WGS) entry which is preliminary data.</text>
</comment>
<dbReference type="eggNOG" id="arCOG03962">
    <property type="taxonomic scope" value="Archaea"/>
</dbReference>
<reference evidence="4 5" key="1">
    <citation type="journal article" date="2014" name="PLoS Genet.">
        <title>Phylogenetically driven sequencing of extremely halophilic archaea reveals strategies for static and dynamic osmo-response.</title>
        <authorList>
            <person name="Becker E.A."/>
            <person name="Seitzer P.M."/>
            <person name="Tritt A."/>
            <person name="Larsen D."/>
            <person name="Krusor M."/>
            <person name="Yao A.I."/>
            <person name="Wu D."/>
            <person name="Madern D."/>
            <person name="Eisen J.A."/>
            <person name="Darling A.E."/>
            <person name="Facciotti M.T."/>
        </authorList>
    </citation>
    <scope>NUCLEOTIDE SEQUENCE [LARGE SCALE GENOMIC DNA]</scope>
    <source>
        <strain evidence="4 5">2-9-1</strain>
    </source>
</reference>
<organism evidence="4 5">
    <name type="scientific">Halosimplex carlsbadense 2-9-1</name>
    <dbReference type="NCBI Taxonomy" id="797114"/>
    <lineage>
        <taxon>Archaea</taxon>
        <taxon>Methanobacteriati</taxon>
        <taxon>Methanobacteriota</taxon>
        <taxon>Stenosarchaea group</taxon>
        <taxon>Halobacteria</taxon>
        <taxon>Halobacteriales</taxon>
        <taxon>Haloarculaceae</taxon>
        <taxon>Halosimplex</taxon>
    </lineage>
</organism>
<feature type="region of interest" description="Disordered" evidence="1">
    <location>
        <begin position="22"/>
        <end position="83"/>
    </location>
</feature>
<feature type="compositionally biased region" description="Low complexity" evidence="1">
    <location>
        <begin position="120"/>
        <end position="155"/>
    </location>
</feature>
<dbReference type="AlphaFoldDB" id="M0CAE4"/>
<dbReference type="Pfam" id="PF00188">
    <property type="entry name" value="CAP"/>
    <property type="match status" value="1"/>
</dbReference>
<name>M0CAE4_9EURY</name>
<feature type="domain" description="SCP" evidence="3">
    <location>
        <begin position="194"/>
        <end position="328"/>
    </location>
</feature>
<dbReference type="Proteomes" id="UP000011626">
    <property type="component" value="Unassembled WGS sequence"/>
</dbReference>
<dbReference type="STRING" id="797114.C475_20592"/>
<dbReference type="InterPro" id="IPR014044">
    <property type="entry name" value="CAP_dom"/>
</dbReference>
<evidence type="ECO:0000256" key="1">
    <source>
        <dbReference type="SAM" id="MobiDB-lite"/>
    </source>
</evidence>
<dbReference type="Gene3D" id="3.40.33.10">
    <property type="entry name" value="CAP"/>
    <property type="match status" value="1"/>
</dbReference>
<evidence type="ECO:0000259" key="3">
    <source>
        <dbReference type="Pfam" id="PF00188"/>
    </source>
</evidence>
<keyword evidence="2" id="KW-0812">Transmembrane</keyword>
<accession>M0CAE4</accession>
<keyword evidence="2" id="KW-0472">Membrane</keyword>
<keyword evidence="2" id="KW-1133">Transmembrane helix</keyword>
<feature type="region of interest" description="Disordered" evidence="1">
    <location>
        <begin position="119"/>
        <end position="182"/>
    </location>
</feature>
<feature type="transmembrane region" description="Helical" evidence="2">
    <location>
        <begin position="86"/>
        <end position="109"/>
    </location>
</feature>
<evidence type="ECO:0000313" key="5">
    <source>
        <dbReference type="Proteomes" id="UP000011626"/>
    </source>
</evidence>
<feature type="compositionally biased region" description="Basic and acidic residues" evidence="1">
    <location>
        <begin position="45"/>
        <end position="60"/>
    </location>
</feature>
<gene>
    <name evidence="4" type="ORF">C475_20592</name>
</gene>
<evidence type="ECO:0000313" key="4">
    <source>
        <dbReference type="EMBL" id="ELZ20210.1"/>
    </source>
</evidence>
<proteinExistence type="predicted"/>